<dbReference type="InterPro" id="IPR017932">
    <property type="entry name" value="GATase_2_dom"/>
</dbReference>
<evidence type="ECO:0000256" key="7">
    <source>
        <dbReference type="ARBA" id="ARBA00048741"/>
    </source>
</evidence>
<name>A0A545U8A8_9GAMM</name>
<evidence type="ECO:0000256" key="1">
    <source>
        <dbReference type="ARBA" id="ARBA00005187"/>
    </source>
</evidence>
<reference evidence="12 13" key="1">
    <citation type="submission" date="2019-06" db="EMBL/GenBank/DDBJ databases">
        <title>Whole genome sequence for Cellvibrionaceae sp. R142.</title>
        <authorList>
            <person name="Wang G."/>
        </authorList>
    </citation>
    <scope>NUCLEOTIDE SEQUENCE [LARGE SCALE GENOMIC DNA]</scope>
    <source>
        <strain evidence="12 13">R142</strain>
    </source>
</reference>
<sequence>MCGILTLFSASGQVERSLLERGLDVIGHRGPDNRGTWIAADGRVGLGHTRLSIMGLETGDQPLSSEQDGLHLVVNGEFYDFEKIRTQLQAQGYAFRTESDSEIALHLYHRYGTAALAHLRGEFAFCLWDEASQTLFAARDRFGIKPLYYTVQGDTVLLSSEIKALLAAGVPAGWDVDAYLSRAFFFRDRTLFKDIHQVPPGHFLLATAGGVRLGKYWDFNYLPPGREGTDEQTAVADLRAALLEAVETRLRADVPVGVYLSGGIDSCAVLGMAAHLRQAPIDTFTLSFSDRDYDEAALARSMAEKAGARHHCISVTQDDLADNFAEAIRHGETLLFNAHGVAKFQLSKYVREFGLKVVLTGEGADEIFAGYSAFRGDAILTDAKRQAAGTTAQALEELKARNKVSAGLLLPTGTGQQAAFIRRLLGYEPAWLLPLAEIFTAMKQFYHADTLRRLGEVHPIQQFLQHLDYNRIAGVEPVHASMYMMSKAVLPNYVLTNLGDRMEMAHSIEGRLPFLDHRVVEMVTPLPVGLKIKGKTEKYLLREAVRPFVIDAVYKRQKHPFLAPPSVIAPHEKFYQLVQDTLRGTVMDSLPFFDKKAVVGFLDKVPSLPQNAWPQTEALLLELMSLCCLQKHFNLGSQ</sequence>
<accession>A0A545U8A8</accession>
<dbReference type="SUPFAM" id="SSF56235">
    <property type="entry name" value="N-terminal nucleophile aminohydrolases (Ntn hydrolases)"/>
    <property type="match status" value="1"/>
</dbReference>
<dbReference type="InterPro" id="IPR014729">
    <property type="entry name" value="Rossmann-like_a/b/a_fold"/>
</dbReference>
<evidence type="ECO:0000313" key="13">
    <source>
        <dbReference type="Proteomes" id="UP000319732"/>
    </source>
</evidence>
<keyword evidence="5 9" id="KW-0067">ATP-binding</keyword>
<comment type="catalytic activity">
    <reaction evidence="7">
        <text>L-aspartate + L-glutamine + ATP + H2O = L-asparagine + L-glutamate + AMP + diphosphate + H(+)</text>
        <dbReference type="Rhea" id="RHEA:12228"/>
        <dbReference type="ChEBI" id="CHEBI:15377"/>
        <dbReference type="ChEBI" id="CHEBI:15378"/>
        <dbReference type="ChEBI" id="CHEBI:29985"/>
        <dbReference type="ChEBI" id="CHEBI:29991"/>
        <dbReference type="ChEBI" id="CHEBI:30616"/>
        <dbReference type="ChEBI" id="CHEBI:33019"/>
        <dbReference type="ChEBI" id="CHEBI:58048"/>
        <dbReference type="ChEBI" id="CHEBI:58359"/>
        <dbReference type="ChEBI" id="CHEBI:456215"/>
        <dbReference type="EC" id="6.3.5.4"/>
    </reaction>
</comment>
<evidence type="ECO:0000256" key="3">
    <source>
        <dbReference type="ARBA" id="ARBA00012737"/>
    </source>
</evidence>
<dbReference type="InterPro" id="IPR051786">
    <property type="entry name" value="ASN_synthetase/amidase"/>
</dbReference>
<evidence type="ECO:0000256" key="8">
    <source>
        <dbReference type="PIRSR" id="PIRSR001589-1"/>
    </source>
</evidence>
<dbReference type="EC" id="6.3.5.4" evidence="3"/>
<dbReference type="GO" id="GO:0005524">
    <property type="term" value="F:ATP binding"/>
    <property type="evidence" value="ECO:0007669"/>
    <property type="project" value="UniProtKB-KW"/>
</dbReference>
<evidence type="ECO:0000256" key="4">
    <source>
        <dbReference type="ARBA" id="ARBA00022741"/>
    </source>
</evidence>
<dbReference type="OrthoDB" id="9763290at2"/>
<evidence type="ECO:0000256" key="5">
    <source>
        <dbReference type="ARBA" id="ARBA00022840"/>
    </source>
</evidence>
<dbReference type="RefSeq" id="WP_142902552.1">
    <property type="nucleotide sequence ID" value="NZ_ML660087.1"/>
</dbReference>
<keyword evidence="12" id="KW-0436">Ligase</keyword>
<dbReference type="PANTHER" id="PTHR43284">
    <property type="entry name" value="ASPARAGINE SYNTHETASE (GLUTAMINE-HYDROLYZING)"/>
    <property type="match status" value="1"/>
</dbReference>
<keyword evidence="4 9" id="KW-0547">Nucleotide-binding</keyword>
<dbReference type="InterPro" id="IPR001962">
    <property type="entry name" value="Asn_synthase"/>
</dbReference>
<evidence type="ECO:0000256" key="2">
    <source>
        <dbReference type="ARBA" id="ARBA00005752"/>
    </source>
</evidence>
<gene>
    <name evidence="12" type="primary">asnB</name>
    <name evidence="12" type="ORF">FKG94_02335</name>
</gene>
<feature type="binding site" evidence="9">
    <location>
        <position position="100"/>
    </location>
    <ligand>
        <name>L-glutamine</name>
        <dbReference type="ChEBI" id="CHEBI:58359"/>
    </ligand>
</feature>
<dbReference type="NCBIfam" id="TIGR01536">
    <property type="entry name" value="asn_synth_AEB"/>
    <property type="match status" value="1"/>
</dbReference>
<dbReference type="PANTHER" id="PTHR43284:SF1">
    <property type="entry name" value="ASPARAGINE SYNTHETASE"/>
    <property type="match status" value="1"/>
</dbReference>
<keyword evidence="6 8" id="KW-0315">Glutamine amidotransferase</keyword>
<dbReference type="Pfam" id="PF13537">
    <property type="entry name" value="GATase_7"/>
    <property type="match status" value="1"/>
</dbReference>
<dbReference type="SUPFAM" id="SSF52402">
    <property type="entry name" value="Adenine nucleotide alpha hydrolases-like"/>
    <property type="match status" value="1"/>
</dbReference>
<dbReference type="Proteomes" id="UP000319732">
    <property type="component" value="Unassembled WGS sequence"/>
</dbReference>
<organism evidence="12 13">
    <name type="scientific">Exilibacterium tricleocarpae</name>
    <dbReference type="NCBI Taxonomy" id="2591008"/>
    <lineage>
        <taxon>Bacteria</taxon>
        <taxon>Pseudomonadati</taxon>
        <taxon>Pseudomonadota</taxon>
        <taxon>Gammaproteobacteria</taxon>
        <taxon>Cellvibrionales</taxon>
        <taxon>Cellvibrionaceae</taxon>
        <taxon>Exilibacterium</taxon>
    </lineage>
</organism>
<dbReference type="GO" id="GO:0006529">
    <property type="term" value="P:asparagine biosynthetic process"/>
    <property type="evidence" value="ECO:0007669"/>
    <property type="project" value="UniProtKB-KW"/>
</dbReference>
<dbReference type="InterPro" id="IPR029055">
    <property type="entry name" value="Ntn_hydrolases_N"/>
</dbReference>
<dbReference type="CDD" id="cd01991">
    <property type="entry name" value="Asn_synthase_B_C"/>
    <property type="match status" value="1"/>
</dbReference>
<keyword evidence="8" id="KW-0061">Asparagine biosynthesis</keyword>
<comment type="similarity">
    <text evidence="2">Belongs to the asparagine synthetase family.</text>
</comment>
<dbReference type="GO" id="GO:0005829">
    <property type="term" value="C:cytosol"/>
    <property type="evidence" value="ECO:0007669"/>
    <property type="project" value="TreeGrafter"/>
</dbReference>
<feature type="active site" description="For GATase activity" evidence="8">
    <location>
        <position position="2"/>
    </location>
</feature>
<dbReference type="EMBL" id="VHSG01000003">
    <property type="protein sequence ID" value="TQV85701.1"/>
    <property type="molecule type" value="Genomic_DNA"/>
</dbReference>
<protein>
    <recommendedName>
        <fullName evidence="3">asparagine synthase (glutamine-hydrolyzing)</fullName>
        <ecNumber evidence="3">6.3.5.4</ecNumber>
    </recommendedName>
</protein>
<keyword evidence="13" id="KW-1185">Reference proteome</keyword>
<evidence type="ECO:0000256" key="10">
    <source>
        <dbReference type="PIRSR" id="PIRSR001589-3"/>
    </source>
</evidence>
<evidence type="ECO:0000256" key="6">
    <source>
        <dbReference type="ARBA" id="ARBA00022962"/>
    </source>
</evidence>
<evidence type="ECO:0000313" key="12">
    <source>
        <dbReference type="EMBL" id="TQV85701.1"/>
    </source>
</evidence>
<keyword evidence="8" id="KW-0028">Amino-acid biosynthesis</keyword>
<feature type="site" description="Important for beta-aspartyl-AMP intermediate formation" evidence="10">
    <location>
        <position position="362"/>
    </location>
</feature>
<feature type="domain" description="Glutamine amidotransferase type-2" evidence="11">
    <location>
        <begin position="2"/>
        <end position="209"/>
    </location>
</feature>
<dbReference type="CDD" id="cd00712">
    <property type="entry name" value="AsnB"/>
    <property type="match status" value="1"/>
</dbReference>
<proteinExistence type="inferred from homology"/>
<dbReference type="Pfam" id="PF00733">
    <property type="entry name" value="Asn_synthase"/>
    <property type="match status" value="1"/>
</dbReference>
<dbReference type="InterPro" id="IPR033738">
    <property type="entry name" value="AsnB_N"/>
</dbReference>
<dbReference type="PIRSF" id="PIRSF001589">
    <property type="entry name" value="Asn_synthetase_glu-h"/>
    <property type="match status" value="1"/>
</dbReference>
<dbReference type="Gene3D" id="3.60.20.10">
    <property type="entry name" value="Glutamine Phosphoribosylpyrophosphate, subunit 1, domain 1"/>
    <property type="match status" value="1"/>
</dbReference>
<comment type="caution">
    <text evidence="12">The sequence shown here is derived from an EMBL/GenBank/DDBJ whole genome shotgun (WGS) entry which is preliminary data.</text>
</comment>
<dbReference type="GO" id="GO:0004066">
    <property type="term" value="F:asparagine synthase (glutamine-hydrolyzing) activity"/>
    <property type="evidence" value="ECO:0007669"/>
    <property type="project" value="UniProtKB-EC"/>
</dbReference>
<comment type="pathway">
    <text evidence="1">Amino-acid biosynthesis; L-asparagine biosynthesis; L-asparagine from L-aspartate (L-Gln route): step 1/1.</text>
</comment>
<evidence type="ECO:0000256" key="9">
    <source>
        <dbReference type="PIRSR" id="PIRSR001589-2"/>
    </source>
</evidence>
<dbReference type="PROSITE" id="PS51278">
    <property type="entry name" value="GATASE_TYPE_2"/>
    <property type="match status" value="1"/>
</dbReference>
<evidence type="ECO:0000259" key="11">
    <source>
        <dbReference type="PROSITE" id="PS51278"/>
    </source>
</evidence>
<dbReference type="Gene3D" id="3.40.50.620">
    <property type="entry name" value="HUPs"/>
    <property type="match status" value="2"/>
</dbReference>
<dbReference type="InterPro" id="IPR006426">
    <property type="entry name" value="Asn_synth_AEB"/>
</dbReference>
<dbReference type="AlphaFoldDB" id="A0A545U8A8"/>